<gene>
    <name evidence="2" type="ORF">EJ997_06675</name>
</gene>
<dbReference type="NCBIfam" id="TIGR00277">
    <property type="entry name" value="HDIG"/>
    <property type="match status" value="1"/>
</dbReference>
<name>A0A3Q9G6U2_9ACTO</name>
<dbReference type="Gene3D" id="1.10.3210.10">
    <property type="entry name" value="Hypothetical protein af1432"/>
    <property type="match status" value="1"/>
</dbReference>
<dbReference type="AlphaFoldDB" id="A0A3Q9G6U2"/>
<dbReference type="Pfam" id="PF01966">
    <property type="entry name" value="HD"/>
    <property type="match status" value="1"/>
</dbReference>
<dbReference type="SMART" id="SM00471">
    <property type="entry name" value="HDc"/>
    <property type="match status" value="1"/>
</dbReference>
<dbReference type="PROSITE" id="PS51831">
    <property type="entry name" value="HD"/>
    <property type="match status" value="1"/>
</dbReference>
<feature type="domain" description="HD" evidence="1">
    <location>
        <begin position="50"/>
        <end position="167"/>
    </location>
</feature>
<dbReference type="PANTHER" id="PTHR35569">
    <property type="entry name" value="CYANAMIDE HYDRATASE DDI2-RELATED"/>
    <property type="match status" value="1"/>
</dbReference>
<sequence>MSLEAKCRALLQVGRIYTCFVTSPYFEPARQALHDHLFGLPLNREQVLYRYEHCLRVAHIGRVVAEREGMDPDILELACLLHDIGKFDATVPVDHGRAGAILARPILEELGLEETRITEICQGIAMHTDGKWNYDPESPDFPGHDLFDHAPSLLARSVGDCDNVDRYSLLRIHGTMNWVRFSEKTATEALIWIDEYQTILAREREYLCSTQSAQELWTRSLDDHEKYFTRLAEQLRPGVSRSR</sequence>
<dbReference type="EMBL" id="CP034593">
    <property type="protein sequence ID" value="AZQ77063.1"/>
    <property type="molecule type" value="Genomic_DNA"/>
</dbReference>
<dbReference type="CDD" id="cd00077">
    <property type="entry name" value="HDc"/>
    <property type="match status" value="1"/>
</dbReference>
<evidence type="ECO:0000259" key="1">
    <source>
        <dbReference type="PROSITE" id="PS51831"/>
    </source>
</evidence>
<proteinExistence type="predicted"/>
<protein>
    <submittedName>
        <fullName evidence="2">HD domain-containing protein</fullName>
    </submittedName>
</protein>
<dbReference type="OrthoDB" id="8478129at2"/>
<evidence type="ECO:0000313" key="3">
    <source>
        <dbReference type="Proteomes" id="UP000280344"/>
    </source>
</evidence>
<keyword evidence="3" id="KW-1185">Reference proteome</keyword>
<evidence type="ECO:0000313" key="2">
    <source>
        <dbReference type="EMBL" id="AZQ77063.1"/>
    </source>
</evidence>
<dbReference type="KEGG" id="flh:EJ997_06675"/>
<dbReference type="InterPro" id="IPR006674">
    <property type="entry name" value="HD_domain"/>
</dbReference>
<organism evidence="2 3">
    <name type="scientific">Flaviflexus ciconiae</name>
    <dbReference type="NCBI Taxonomy" id="2496867"/>
    <lineage>
        <taxon>Bacteria</taxon>
        <taxon>Bacillati</taxon>
        <taxon>Actinomycetota</taxon>
        <taxon>Actinomycetes</taxon>
        <taxon>Actinomycetales</taxon>
        <taxon>Actinomycetaceae</taxon>
        <taxon>Flaviflexus</taxon>
    </lineage>
</organism>
<reference evidence="2 3" key="1">
    <citation type="submission" date="2018-12" db="EMBL/GenBank/DDBJ databases">
        <title>Complete genome sequence of Flaviflexus sp. H23T48.</title>
        <authorList>
            <person name="Bae J.-W."/>
            <person name="Lee J.-Y."/>
        </authorList>
    </citation>
    <scope>NUCLEOTIDE SEQUENCE [LARGE SCALE GENOMIC DNA]</scope>
    <source>
        <strain evidence="2 3">H23T48</strain>
    </source>
</reference>
<dbReference type="InterPro" id="IPR006675">
    <property type="entry name" value="HDIG_dom"/>
</dbReference>
<dbReference type="PANTHER" id="PTHR35569:SF1">
    <property type="entry name" value="CYANAMIDE HYDRATASE DDI2-RELATED"/>
    <property type="match status" value="1"/>
</dbReference>
<dbReference type="InterPro" id="IPR003607">
    <property type="entry name" value="HD/PDEase_dom"/>
</dbReference>
<dbReference type="SUPFAM" id="SSF109604">
    <property type="entry name" value="HD-domain/PDEase-like"/>
    <property type="match status" value="1"/>
</dbReference>
<dbReference type="Proteomes" id="UP000280344">
    <property type="component" value="Chromosome"/>
</dbReference>
<accession>A0A3Q9G6U2</accession>